<accession>A0A4V1D1X5</accession>
<dbReference type="OrthoDB" id="5464618at2"/>
<gene>
    <name evidence="1" type="ORF">E7746_12990</name>
</gene>
<evidence type="ECO:0000313" key="1">
    <source>
        <dbReference type="EMBL" id="QCD36728.1"/>
    </source>
</evidence>
<name>A0A4V1D1X5_9BACT</name>
<dbReference type="AlphaFoldDB" id="A0A4V1D1X5"/>
<evidence type="ECO:0000313" key="2">
    <source>
        <dbReference type="Proteomes" id="UP000297031"/>
    </source>
</evidence>
<protein>
    <recommendedName>
        <fullName evidence="3">O-methyltransferase</fullName>
    </recommendedName>
</protein>
<dbReference type="RefSeq" id="WP_136411074.1">
    <property type="nucleotide sequence ID" value="NZ_CP039393.1"/>
</dbReference>
<dbReference type="EMBL" id="CP039393">
    <property type="protein sequence ID" value="QCD36728.1"/>
    <property type="molecule type" value="Genomic_DNA"/>
</dbReference>
<keyword evidence="2" id="KW-1185">Reference proteome</keyword>
<proteinExistence type="predicted"/>
<dbReference type="Proteomes" id="UP000297031">
    <property type="component" value="Chromosome"/>
</dbReference>
<organism evidence="1 2">
    <name type="scientific">Muribaculum gordoncarteri</name>
    <dbReference type="NCBI Taxonomy" id="2530390"/>
    <lineage>
        <taxon>Bacteria</taxon>
        <taxon>Pseudomonadati</taxon>
        <taxon>Bacteroidota</taxon>
        <taxon>Bacteroidia</taxon>
        <taxon>Bacteroidales</taxon>
        <taxon>Muribaculaceae</taxon>
        <taxon>Muribaculum</taxon>
    </lineage>
</organism>
<evidence type="ECO:0008006" key="3">
    <source>
        <dbReference type="Google" id="ProtNLM"/>
    </source>
</evidence>
<reference evidence="1 2" key="1">
    <citation type="submission" date="2019-02" db="EMBL/GenBank/DDBJ databases">
        <title>Isolation and identification of novel species under the genus Muribaculum.</title>
        <authorList>
            <person name="Miyake S."/>
            <person name="Ding Y."/>
            <person name="Low A."/>
            <person name="Soh M."/>
            <person name="Seedorf H."/>
        </authorList>
    </citation>
    <scope>NUCLEOTIDE SEQUENCE [LARGE SCALE GENOMIC DNA]</scope>
    <source>
        <strain evidence="1 2">TLL-A4</strain>
    </source>
</reference>
<sequence>MNLKRYYTAFNRYKRSKGFGIHSPFAFSFVLQVLRERCPYYAYDDISSRRKLALSLAADVARHPRIISLKNAKMLFRIVCYFNPRVMLQIGTSYGVSTTAMLDVDSRSKLVIYTGDNPHRDIYDKVTADYKGRISEAATADEAIAHYRAVSQGDGVKFMVVNSVDSDMTRESVMRYAEEVLDGEGVVAMRNLSRDERMATLFNDLDSSLTHGMTFTNGRIAVIVGYRHLPRQSFSLWF</sequence>
<dbReference type="KEGG" id="mgod:E7746_12990"/>